<dbReference type="OrthoDB" id="9807137at2"/>
<dbReference type="PROSITE" id="PS51273">
    <property type="entry name" value="GATASE_TYPE_1"/>
    <property type="match status" value="1"/>
</dbReference>
<organism evidence="2 3">
    <name type="scientific">Bombilactobacillus mellifer</name>
    <dbReference type="NCBI Taxonomy" id="1218492"/>
    <lineage>
        <taxon>Bacteria</taxon>
        <taxon>Bacillati</taxon>
        <taxon>Bacillota</taxon>
        <taxon>Bacilli</taxon>
        <taxon>Lactobacillales</taxon>
        <taxon>Lactobacillaceae</taxon>
        <taxon>Bombilactobacillus</taxon>
    </lineage>
</organism>
<accession>A0A0F4LR31</accession>
<dbReference type="AlphaFoldDB" id="A0A0F4LR31"/>
<dbReference type="STRING" id="1218492.JG30_14730"/>
<keyword evidence="3" id="KW-1185">Reference proteome</keyword>
<reference evidence="2 3" key="1">
    <citation type="submission" date="2015-01" db="EMBL/GenBank/DDBJ databases">
        <title>Comparative genomics of the lactic acid bacteria isolated from the honey bee gut.</title>
        <authorList>
            <person name="Ellegaard K.M."/>
            <person name="Tamarit D."/>
            <person name="Javelind E."/>
            <person name="Olofsson T."/>
            <person name="Andersson S.G."/>
            <person name="Vasquez A."/>
        </authorList>
    </citation>
    <scope>NUCLEOTIDE SEQUENCE [LARGE SCALE GENOMIC DNA]</scope>
    <source>
        <strain evidence="2 3">Bin4</strain>
    </source>
</reference>
<dbReference type="Proteomes" id="UP000033558">
    <property type="component" value="Unassembled WGS sequence"/>
</dbReference>
<dbReference type="CDD" id="cd01741">
    <property type="entry name" value="GATase1_1"/>
    <property type="match status" value="1"/>
</dbReference>
<dbReference type="PANTHER" id="PTHR42695:SF5">
    <property type="entry name" value="GLUTAMINE AMIDOTRANSFERASE YLR126C-RELATED"/>
    <property type="match status" value="1"/>
</dbReference>
<dbReference type="PRINTS" id="PR00096">
    <property type="entry name" value="GATASE"/>
</dbReference>
<evidence type="ECO:0000313" key="3">
    <source>
        <dbReference type="Proteomes" id="UP000033558"/>
    </source>
</evidence>
<comment type="caution">
    <text evidence="2">The sequence shown here is derived from an EMBL/GenBank/DDBJ whole genome shotgun (WGS) entry which is preliminary data.</text>
</comment>
<keyword evidence="2" id="KW-0315">Glutamine amidotransferase</keyword>
<dbReference type="SUPFAM" id="SSF52317">
    <property type="entry name" value="Class I glutamine amidotransferase-like"/>
    <property type="match status" value="1"/>
</dbReference>
<keyword evidence="2" id="KW-0808">Transferase</keyword>
<name>A0A0F4LR31_9LACO</name>
<dbReference type="InterPro" id="IPR044992">
    <property type="entry name" value="ChyE-like"/>
</dbReference>
<gene>
    <name evidence="2" type="ORF">JG30_14730</name>
</gene>
<dbReference type="PANTHER" id="PTHR42695">
    <property type="entry name" value="GLUTAMINE AMIDOTRANSFERASE YLR126C-RELATED"/>
    <property type="match status" value="1"/>
</dbReference>
<dbReference type="GO" id="GO:0005829">
    <property type="term" value="C:cytosol"/>
    <property type="evidence" value="ECO:0007669"/>
    <property type="project" value="TreeGrafter"/>
</dbReference>
<feature type="domain" description="Glutamine amidotransferase" evidence="1">
    <location>
        <begin position="44"/>
        <end position="171"/>
    </location>
</feature>
<dbReference type="Gene3D" id="3.40.50.880">
    <property type="match status" value="1"/>
</dbReference>
<dbReference type="InterPro" id="IPR029062">
    <property type="entry name" value="Class_I_gatase-like"/>
</dbReference>
<dbReference type="Pfam" id="PF00117">
    <property type="entry name" value="GATase"/>
    <property type="match status" value="1"/>
</dbReference>
<dbReference type="EMBL" id="JXJQ01000010">
    <property type="protein sequence ID" value="KJY60783.1"/>
    <property type="molecule type" value="Genomic_DNA"/>
</dbReference>
<protein>
    <submittedName>
        <fullName evidence="2">Glutamine amidotransferase class-I</fullName>
    </submittedName>
</protein>
<dbReference type="GO" id="GO:0016740">
    <property type="term" value="F:transferase activity"/>
    <property type="evidence" value="ECO:0007669"/>
    <property type="project" value="UniProtKB-KW"/>
</dbReference>
<dbReference type="InterPro" id="IPR017926">
    <property type="entry name" value="GATASE"/>
</dbReference>
<dbReference type="RefSeq" id="WP_046317614.1">
    <property type="nucleotide sequence ID" value="NZ_JBHSZT010000005.1"/>
</dbReference>
<evidence type="ECO:0000313" key="2">
    <source>
        <dbReference type="EMBL" id="KJY60783.1"/>
    </source>
</evidence>
<proteinExistence type="predicted"/>
<sequence length="224" mass="25163">MRINVLQHTPNEGPGAIAQWAALHHHSLYIYHPYQFPQALPSMYMTDFLILLGGPMNPLDNFPWLAQERQLIAAAIKQHCPLLGICLGAQQLALTLGGQVQKAPVKEVGWGQVVRQTTRITSLPAKLEVLHWHEDMFTLPPQAQLLFSNHNLTNQGFLWQDYVVGLQFHLEPLADNLREIVVNDAAYISGSIFQQSAAEIIQHPIPQINQTALFAILDYLTSNH</sequence>
<dbReference type="HOGENOM" id="CLU_054974_3_3_9"/>
<evidence type="ECO:0000259" key="1">
    <source>
        <dbReference type="Pfam" id="PF00117"/>
    </source>
</evidence>
<dbReference type="PATRIC" id="fig|1218492.5.peg.1527"/>